<name>A0ABP6WM41_9PSEU</name>
<keyword evidence="2" id="KW-1185">Reference proteome</keyword>
<proteinExistence type="predicted"/>
<evidence type="ECO:0000313" key="2">
    <source>
        <dbReference type="Proteomes" id="UP001500689"/>
    </source>
</evidence>
<dbReference type="Proteomes" id="UP001500689">
    <property type="component" value="Unassembled WGS sequence"/>
</dbReference>
<evidence type="ECO:0000313" key="1">
    <source>
        <dbReference type="EMBL" id="GAA3552681.1"/>
    </source>
</evidence>
<reference evidence="2" key="1">
    <citation type="journal article" date="2019" name="Int. J. Syst. Evol. Microbiol.">
        <title>The Global Catalogue of Microorganisms (GCM) 10K type strain sequencing project: providing services to taxonomists for standard genome sequencing and annotation.</title>
        <authorList>
            <consortium name="The Broad Institute Genomics Platform"/>
            <consortium name="The Broad Institute Genome Sequencing Center for Infectious Disease"/>
            <person name="Wu L."/>
            <person name="Ma J."/>
        </authorList>
    </citation>
    <scope>NUCLEOTIDE SEQUENCE [LARGE SCALE GENOMIC DNA]</scope>
    <source>
        <strain evidence="2">JCM 16898</strain>
    </source>
</reference>
<accession>A0ABP6WM41</accession>
<organism evidence="1 2">
    <name type="scientific">Amycolatopsis ultiminotia</name>
    <dbReference type="NCBI Taxonomy" id="543629"/>
    <lineage>
        <taxon>Bacteria</taxon>
        <taxon>Bacillati</taxon>
        <taxon>Actinomycetota</taxon>
        <taxon>Actinomycetes</taxon>
        <taxon>Pseudonocardiales</taxon>
        <taxon>Pseudonocardiaceae</taxon>
        <taxon>Amycolatopsis</taxon>
    </lineage>
</organism>
<dbReference type="EMBL" id="BAAAZN010000008">
    <property type="protein sequence ID" value="GAA3552681.1"/>
    <property type="molecule type" value="Genomic_DNA"/>
</dbReference>
<gene>
    <name evidence="1" type="ORF">GCM10022222_40420</name>
</gene>
<comment type="caution">
    <text evidence="1">The sequence shown here is derived from an EMBL/GenBank/DDBJ whole genome shotgun (WGS) entry which is preliminary data.</text>
</comment>
<protein>
    <submittedName>
        <fullName evidence="1">Uncharacterized protein</fullName>
    </submittedName>
</protein>
<sequence length="105" mass="10754">MEKTKFEVHCAPLVWVCTPGCTAAVSADAQVWAALWGAVRVVADAAEAAVAIPGVSVAAVVSTAAAPISAIVREAFIGLPSSHPNVWYMTPESGSVHNTDHTLSG</sequence>